<accession>A0ABS9NP82</accession>
<sequence length="656" mass="73112">MSKRPFCFLLCLSLWLSLPALADDSFQAASAPAAAQTQPEQSIQQTEQKQPENAESAAAESKDKKTGVLSRIRERWLKPADSDDDIDDTPKYTPRHPVRIEVADKDIKKMLEQHLPLIHYQRTEDLDSEQVGYLLEDAPNDALNMLKTEGYFNAKINIVPEGKGYLLKIDLGKRTRIDKVGVALLGDILQEDDLGSYYKDAFSGWRLPVSAPFRQEDWSSSKTSVLGAVARRKYPLAEFSTTRATINPATNSADLKVTIDSKQPVYFGDFEISGTERYPESVVRDLAKFRPGDPYSLDSLLDYQQSLEGDGHYAGASVQADFERMENDRVPVKVAVSEVKRQKFEAGLGFDSAYGLGGSLGYSHYNLFKRGYVGSLSTSIDRYQTNTSVGISQPRNNHGYYYTTSLGYSRSTTQKLEKRAVSGGLWRVRDRDGIDARLGIEFVFENSEVPDSKTRIGRSHATMLTASWKRQNIETLLRPANGYYLDGKVGVTLGKLLSSAPLARVKANAGYYFTPENKKIGTLVLRGELGYVYSTQKQTEGEVPSTLMFRTGGASSVRGYELDSIGRRLSDSSAILPDRAMAVASAEYQFPIKESFALALFHDVGGVARNFKDMTMRHGTGIGLRWFSPVAPFSFDVAYGHHDKRLRWHISLGTRF</sequence>
<dbReference type="Pfam" id="PF07244">
    <property type="entry name" value="POTRA"/>
    <property type="match status" value="1"/>
</dbReference>
<keyword evidence="4 8" id="KW-0732">Signal</keyword>
<evidence type="ECO:0000313" key="12">
    <source>
        <dbReference type="Proteomes" id="UP001298424"/>
    </source>
</evidence>
<protein>
    <submittedName>
        <fullName evidence="11">Autotransporter assembly complex protein TamA</fullName>
    </submittedName>
</protein>
<evidence type="ECO:0000256" key="6">
    <source>
        <dbReference type="ARBA" id="ARBA00023237"/>
    </source>
</evidence>
<name>A0ABS9NP82_9NEIS</name>
<dbReference type="PANTHER" id="PTHR12815">
    <property type="entry name" value="SORTING AND ASSEMBLY MACHINERY SAMM50 PROTEIN FAMILY MEMBER"/>
    <property type="match status" value="1"/>
</dbReference>
<keyword evidence="3" id="KW-0812">Transmembrane</keyword>
<dbReference type="InterPro" id="IPR039910">
    <property type="entry name" value="D15-like"/>
</dbReference>
<evidence type="ECO:0000313" key="11">
    <source>
        <dbReference type="EMBL" id="MCG6504594.1"/>
    </source>
</evidence>
<keyword evidence="5" id="KW-0472">Membrane</keyword>
<dbReference type="Gene3D" id="2.40.160.50">
    <property type="entry name" value="membrane protein fhac: a member of the omp85/tpsb transporter family"/>
    <property type="match status" value="1"/>
</dbReference>
<reference evidence="11 12" key="1">
    <citation type="submission" date="2022-02" db="EMBL/GenBank/DDBJ databases">
        <title>Genome sequence data of Kingella unionensis sp. nov. strain CICC 24913 (CCUG 75125).</title>
        <authorList>
            <person name="Xiao M."/>
        </authorList>
    </citation>
    <scope>NUCLEOTIDE SEQUENCE [LARGE SCALE GENOMIC DNA]</scope>
    <source>
        <strain evidence="11 12">CICC 24913</strain>
    </source>
</reference>
<feature type="region of interest" description="Disordered" evidence="7">
    <location>
        <begin position="31"/>
        <end position="67"/>
    </location>
</feature>
<evidence type="ECO:0000259" key="9">
    <source>
        <dbReference type="Pfam" id="PF01103"/>
    </source>
</evidence>
<comment type="caution">
    <text evidence="11">The sequence shown here is derived from an EMBL/GenBank/DDBJ whole genome shotgun (WGS) entry which is preliminary data.</text>
</comment>
<keyword evidence="2" id="KW-1134">Transmembrane beta strand</keyword>
<evidence type="ECO:0000256" key="1">
    <source>
        <dbReference type="ARBA" id="ARBA00004370"/>
    </source>
</evidence>
<evidence type="ECO:0000256" key="8">
    <source>
        <dbReference type="SAM" id="SignalP"/>
    </source>
</evidence>
<dbReference type="Pfam" id="PF01103">
    <property type="entry name" value="Omp85"/>
    <property type="match status" value="1"/>
</dbReference>
<organism evidence="11 12">
    <name type="scientific">Kingella pumchi</name>
    <dbReference type="NCBI Taxonomy" id="2779506"/>
    <lineage>
        <taxon>Bacteria</taxon>
        <taxon>Pseudomonadati</taxon>
        <taxon>Pseudomonadota</taxon>
        <taxon>Betaproteobacteria</taxon>
        <taxon>Neisseriales</taxon>
        <taxon>Neisseriaceae</taxon>
        <taxon>Kingella</taxon>
    </lineage>
</organism>
<feature type="domain" description="Bacterial surface antigen (D15)" evidence="9">
    <location>
        <begin position="353"/>
        <end position="656"/>
    </location>
</feature>
<evidence type="ECO:0000259" key="10">
    <source>
        <dbReference type="Pfam" id="PF07244"/>
    </source>
</evidence>
<dbReference type="Proteomes" id="UP001298424">
    <property type="component" value="Unassembled WGS sequence"/>
</dbReference>
<proteinExistence type="predicted"/>
<evidence type="ECO:0000256" key="3">
    <source>
        <dbReference type="ARBA" id="ARBA00022692"/>
    </source>
</evidence>
<dbReference type="InterPro" id="IPR000184">
    <property type="entry name" value="Bac_surfAg_D15"/>
</dbReference>
<gene>
    <name evidence="11" type="ORF">MB824_08800</name>
</gene>
<evidence type="ECO:0000256" key="2">
    <source>
        <dbReference type="ARBA" id="ARBA00022452"/>
    </source>
</evidence>
<evidence type="ECO:0000256" key="7">
    <source>
        <dbReference type="SAM" id="MobiDB-lite"/>
    </source>
</evidence>
<evidence type="ECO:0000256" key="5">
    <source>
        <dbReference type="ARBA" id="ARBA00023136"/>
    </source>
</evidence>
<evidence type="ECO:0000256" key="4">
    <source>
        <dbReference type="ARBA" id="ARBA00022729"/>
    </source>
</evidence>
<feature type="chain" id="PRO_5045562783" evidence="8">
    <location>
        <begin position="23"/>
        <end position="656"/>
    </location>
</feature>
<feature type="compositionally biased region" description="Polar residues" evidence="7">
    <location>
        <begin position="37"/>
        <end position="53"/>
    </location>
</feature>
<keyword evidence="12" id="KW-1185">Reference proteome</keyword>
<feature type="signal peptide" evidence="8">
    <location>
        <begin position="1"/>
        <end position="22"/>
    </location>
</feature>
<dbReference type="Gene3D" id="3.10.20.310">
    <property type="entry name" value="membrane protein fhac"/>
    <property type="match status" value="2"/>
</dbReference>
<comment type="subcellular location">
    <subcellularLocation>
        <location evidence="1">Membrane</location>
    </subcellularLocation>
</comment>
<keyword evidence="6" id="KW-0998">Cell outer membrane</keyword>
<dbReference type="PANTHER" id="PTHR12815:SF47">
    <property type="entry name" value="TRANSLOCATION AND ASSEMBLY MODULE SUBUNIT TAMA"/>
    <property type="match status" value="1"/>
</dbReference>
<dbReference type="RefSeq" id="WP_238748108.1">
    <property type="nucleotide sequence ID" value="NZ_JAKOOW010000032.1"/>
</dbReference>
<feature type="domain" description="POTRA" evidence="10">
    <location>
        <begin position="265"/>
        <end position="338"/>
    </location>
</feature>
<dbReference type="EMBL" id="JAKOOW010000032">
    <property type="protein sequence ID" value="MCG6504594.1"/>
    <property type="molecule type" value="Genomic_DNA"/>
</dbReference>
<dbReference type="InterPro" id="IPR010827">
    <property type="entry name" value="BamA/TamA_POTRA"/>
</dbReference>